<sequence>MLEYGTLISRTRWKGTKDVKAIIFSDPHFFIVHKRDFSRVGPELMSCKGLIKISEIPGG</sequence>
<evidence type="ECO:0000313" key="1">
    <source>
        <dbReference type="EMBL" id="VDO03316.1"/>
    </source>
</evidence>
<name>A0A0R3TK07_RODNA</name>
<keyword evidence="2" id="KW-1185">Reference proteome</keyword>
<evidence type="ECO:0000313" key="3">
    <source>
        <dbReference type="WBParaSite" id="HNAJ_0000746001-mRNA-1"/>
    </source>
</evidence>
<dbReference type="Proteomes" id="UP000278807">
    <property type="component" value="Unassembled WGS sequence"/>
</dbReference>
<gene>
    <name evidence="1" type="ORF">HNAJ_LOCUS7456</name>
</gene>
<accession>A0A0R3TK07</accession>
<evidence type="ECO:0000313" key="2">
    <source>
        <dbReference type="Proteomes" id="UP000278807"/>
    </source>
</evidence>
<reference evidence="1 2" key="2">
    <citation type="submission" date="2018-11" db="EMBL/GenBank/DDBJ databases">
        <authorList>
            <consortium name="Pathogen Informatics"/>
        </authorList>
    </citation>
    <scope>NUCLEOTIDE SEQUENCE [LARGE SCALE GENOMIC DNA]</scope>
</reference>
<protein>
    <submittedName>
        <fullName evidence="3">DUF504 domain-containing protein</fullName>
    </submittedName>
</protein>
<dbReference type="AlphaFoldDB" id="A0A0R3TK07"/>
<proteinExistence type="predicted"/>
<organism evidence="3">
    <name type="scientific">Rodentolepis nana</name>
    <name type="common">Dwarf tapeworm</name>
    <name type="synonym">Hymenolepis nana</name>
    <dbReference type="NCBI Taxonomy" id="102285"/>
    <lineage>
        <taxon>Eukaryota</taxon>
        <taxon>Metazoa</taxon>
        <taxon>Spiralia</taxon>
        <taxon>Lophotrochozoa</taxon>
        <taxon>Platyhelminthes</taxon>
        <taxon>Cestoda</taxon>
        <taxon>Eucestoda</taxon>
        <taxon>Cyclophyllidea</taxon>
        <taxon>Hymenolepididae</taxon>
        <taxon>Rodentolepis</taxon>
    </lineage>
</organism>
<dbReference type="EMBL" id="UZAE01012057">
    <property type="protein sequence ID" value="VDO03316.1"/>
    <property type="molecule type" value="Genomic_DNA"/>
</dbReference>
<dbReference type="WBParaSite" id="HNAJ_0000746001-mRNA-1">
    <property type="protein sequence ID" value="HNAJ_0000746001-mRNA-1"/>
    <property type="gene ID" value="HNAJ_0000746001"/>
</dbReference>
<reference evidence="3" key="1">
    <citation type="submission" date="2017-02" db="UniProtKB">
        <authorList>
            <consortium name="WormBaseParasite"/>
        </authorList>
    </citation>
    <scope>IDENTIFICATION</scope>
</reference>